<dbReference type="CDD" id="cd08956">
    <property type="entry name" value="KR_3_FAS_SDR_x"/>
    <property type="match status" value="3"/>
</dbReference>
<dbReference type="Pfam" id="PF13602">
    <property type="entry name" value="ADH_zinc_N_2"/>
    <property type="match status" value="1"/>
</dbReference>
<feature type="domain" description="Carrier" evidence="11">
    <location>
        <begin position="3770"/>
        <end position="3845"/>
    </location>
</feature>
<keyword evidence="5" id="KW-0808">Transferase</keyword>
<dbReference type="GO" id="GO:0004315">
    <property type="term" value="F:3-oxoacyl-[acyl-carrier-protein] synthase activity"/>
    <property type="evidence" value="ECO:0007669"/>
    <property type="project" value="InterPro"/>
</dbReference>
<dbReference type="Gene3D" id="1.20.5.1140">
    <property type="entry name" value="Docking domain of the erythromycin polyketide synthase (DEBS)"/>
    <property type="match status" value="1"/>
</dbReference>
<dbReference type="InterPro" id="IPR049900">
    <property type="entry name" value="PKS_mFAS_DH"/>
</dbReference>
<feature type="domain" description="Ketosynthase family 3 (KS3)" evidence="12">
    <location>
        <begin position="31"/>
        <end position="457"/>
    </location>
</feature>
<evidence type="ECO:0000313" key="14">
    <source>
        <dbReference type="EMBL" id="MBB4775896.1"/>
    </source>
</evidence>
<dbReference type="InterPro" id="IPR006162">
    <property type="entry name" value="Ppantetheine_attach_site"/>
</dbReference>
<accession>A0A7W7MYG9</accession>
<proteinExistence type="predicted"/>
<dbReference type="Gene3D" id="3.40.366.10">
    <property type="entry name" value="Malonyl-Coenzyme A Acyl Carrier Protein, domain 2"/>
    <property type="match status" value="3"/>
</dbReference>
<feature type="region of interest" description="N-terminal hotdog fold" evidence="9">
    <location>
        <begin position="3029"/>
        <end position="3154"/>
    </location>
</feature>
<organism evidence="14 15">
    <name type="scientific">Actinomadura livida</name>
    <dbReference type="NCBI Taxonomy" id="79909"/>
    <lineage>
        <taxon>Bacteria</taxon>
        <taxon>Bacillati</taxon>
        <taxon>Actinomycetota</taxon>
        <taxon>Actinomycetes</taxon>
        <taxon>Streptosporangiales</taxon>
        <taxon>Thermomonosporaceae</taxon>
        <taxon>Actinomadura</taxon>
    </lineage>
</organism>
<dbReference type="InterPro" id="IPR049551">
    <property type="entry name" value="PKS_DH_C"/>
</dbReference>
<dbReference type="InterPro" id="IPR013968">
    <property type="entry name" value="PKS_KR"/>
</dbReference>
<evidence type="ECO:0000256" key="10">
    <source>
        <dbReference type="SAM" id="MobiDB-lite"/>
    </source>
</evidence>
<dbReference type="InterPro" id="IPR016039">
    <property type="entry name" value="Thiolase-like"/>
</dbReference>
<evidence type="ECO:0000256" key="6">
    <source>
        <dbReference type="ARBA" id="ARBA00023194"/>
    </source>
</evidence>
<evidence type="ECO:0000256" key="4">
    <source>
        <dbReference type="ARBA" id="ARBA00022553"/>
    </source>
</evidence>
<feature type="active site" description="Proton donor; for dehydratase activity" evidence="9">
    <location>
        <position position="4980"/>
    </location>
</feature>
<dbReference type="InterPro" id="IPR009081">
    <property type="entry name" value="PP-bd_ACP"/>
</dbReference>
<dbReference type="Pfam" id="PF00550">
    <property type="entry name" value="PP-binding"/>
    <property type="match status" value="3"/>
</dbReference>
<dbReference type="InterPro" id="IPR014043">
    <property type="entry name" value="Acyl_transferase_dom"/>
</dbReference>
<reference evidence="14 15" key="1">
    <citation type="submission" date="2020-08" db="EMBL/GenBank/DDBJ databases">
        <title>Sequencing the genomes of 1000 actinobacteria strains.</title>
        <authorList>
            <person name="Klenk H.-P."/>
        </authorList>
    </citation>
    <scope>NUCLEOTIDE SEQUENCE [LARGE SCALE GENOMIC DNA]</scope>
    <source>
        <strain evidence="14 15">DSM 44772</strain>
    </source>
</reference>
<dbReference type="InterPro" id="IPR050091">
    <property type="entry name" value="PKS_NRPS_Biosynth_Enz"/>
</dbReference>
<dbReference type="SUPFAM" id="SSF52151">
    <property type="entry name" value="FabD/lysophospholipase-like"/>
    <property type="match status" value="3"/>
</dbReference>
<feature type="region of interest" description="C-terminal hotdog fold" evidence="9">
    <location>
        <begin position="4921"/>
        <end position="5065"/>
    </location>
</feature>
<dbReference type="Pfam" id="PF08990">
    <property type="entry name" value="Docking"/>
    <property type="match status" value="1"/>
</dbReference>
<dbReference type="Gene3D" id="3.40.50.720">
    <property type="entry name" value="NAD(P)-binding Rossmann-like Domain"/>
    <property type="match status" value="3"/>
</dbReference>
<dbReference type="InterPro" id="IPR016035">
    <property type="entry name" value="Acyl_Trfase/lysoPLipase"/>
</dbReference>
<feature type="domain" description="Carrier" evidence="11">
    <location>
        <begin position="2032"/>
        <end position="2107"/>
    </location>
</feature>
<dbReference type="InterPro" id="IPR036291">
    <property type="entry name" value="NAD(P)-bd_dom_sf"/>
</dbReference>
<dbReference type="InterPro" id="IPR015357">
    <property type="entry name" value="EryA2_docking"/>
</dbReference>
<dbReference type="PROSITE" id="PS50075">
    <property type="entry name" value="CARRIER"/>
    <property type="match status" value="3"/>
</dbReference>
<dbReference type="Pfam" id="PF02801">
    <property type="entry name" value="Ketoacyl-synt_C"/>
    <property type="match status" value="3"/>
</dbReference>
<dbReference type="InterPro" id="IPR018201">
    <property type="entry name" value="Ketoacyl_synth_AS"/>
</dbReference>
<dbReference type="GO" id="GO:0031177">
    <property type="term" value="F:phosphopantetheine binding"/>
    <property type="evidence" value="ECO:0007669"/>
    <property type="project" value="InterPro"/>
</dbReference>
<keyword evidence="8" id="KW-0012">Acyltransferase</keyword>
<dbReference type="InterPro" id="IPR020841">
    <property type="entry name" value="PKS_Beta-ketoAc_synthase_dom"/>
</dbReference>
<dbReference type="PROSITE" id="PS52019">
    <property type="entry name" value="PKS_MFAS_DH"/>
    <property type="match status" value="3"/>
</dbReference>
<evidence type="ECO:0000256" key="3">
    <source>
        <dbReference type="ARBA" id="ARBA00022450"/>
    </source>
</evidence>
<dbReference type="Pfam" id="PF22953">
    <property type="entry name" value="SpnB_Rossmann"/>
    <property type="match status" value="3"/>
</dbReference>
<dbReference type="Proteomes" id="UP000549343">
    <property type="component" value="Unassembled WGS sequence"/>
</dbReference>
<feature type="region of interest" description="Disordered" evidence="10">
    <location>
        <begin position="4901"/>
        <end position="4921"/>
    </location>
</feature>
<evidence type="ECO:0000256" key="8">
    <source>
        <dbReference type="ARBA" id="ARBA00023315"/>
    </source>
</evidence>
<dbReference type="FunFam" id="3.40.47.10:FF:000019">
    <property type="entry name" value="Polyketide synthase type I"/>
    <property type="match status" value="3"/>
</dbReference>
<dbReference type="FunFam" id="1.10.1200.10:FF:000007">
    <property type="entry name" value="Probable polyketide synthase pks17"/>
    <property type="match status" value="3"/>
</dbReference>
<dbReference type="InterPro" id="IPR042104">
    <property type="entry name" value="PKS_dehydratase_sf"/>
</dbReference>
<dbReference type="Gene3D" id="3.10.129.110">
    <property type="entry name" value="Polyketide synthase dehydratase"/>
    <property type="match status" value="3"/>
</dbReference>
<dbReference type="Gene3D" id="1.10.1200.10">
    <property type="entry name" value="ACP-like"/>
    <property type="match status" value="3"/>
</dbReference>
<dbReference type="InterPro" id="IPR015083">
    <property type="entry name" value="NorB/c/GfsB-D-like_docking"/>
</dbReference>
<feature type="active site" description="Proton acceptor; for dehydratase activity" evidence="9">
    <location>
        <position position="3061"/>
    </location>
</feature>
<dbReference type="InterPro" id="IPR057326">
    <property type="entry name" value="KR_dom"/>
</dbReference>
<comment type="pathway">
    <text evidence="2">Antibiotic biosynthesis.</text>
</comment>
<feature type="domain" description="PKS/mFAS DH" evidence="13">
    <location>
        <begin position="4780"/>
        <end position="5065"/>
    </location>
</feature>
<dbReference type="Gene3D" id="3.90.180.10">
    <property type="entry name" value="Medium-chain alcohol dehydrogenases, catalytic domain"/>
    <property type="match status" value="1"/>
</dbReference>
<dbReference type="CDD" id="cd05195">
    <property type="entry name" value="enoyl_red"/>
    <property type="match status" value="1"/>
</dbReference>
<dbReference type="Pfam" id="PF16197">
    <property type="entry name" value="KAsynt_C_assoc"/>
    <property type="match status" value="3"/>
</dbReference>
<dbReference type="SMART" id="SM00825">
    <property type="entry name" value="PKS_KS"/>
    <property type="match status" value="3"/>
</dbReference>
<keyword evidence="3" id="KW-0596">Phosphopantetheine</keyword>
<dbReference type="SUPFAM" id="SSF51735">
    <property type="entry name" value="NAD(P)-binding Rossmann-fold domains"/>
    <property type="match status" value="7"/>
</dbReference>
<dbReference type="SUPFAM" id="SSF55048">
    <property type="entry name" value="Probable ACP-binding domain of malonyl-CoA ACP transacylase"/>
    <property type="match status" value="3"/>
</dbReference>
<dbReference type="GO" id="GO:0033068">
    <property type="term" value="P:macrolide biosynthetic process"/>
    <property type="evidence" value="ECO:0007669"/>
    <property type="project" value="UniProtKB-ARBA"/>
</dbReference>
<dbReference type="SMART" id="SM00826">
    <property type="entry name" value="PKS_DH"/>
    <property type="match status" value="3"/>
</dbReference>
<dbReference type="InterPro" id="IPR011032">
    <property type="entry name" value="GroES-like_sf"/>
</dbReference>
<dbReference type="GO" id="GO:0006633">
    <property type="term" value="P:fatty acid biosynthetic process"/>
    <property type="evidence" value="ECO:0007669"/>
    <property type="project" value="InterPro"/>
</dbReference>
<dbReference type="Pfam" id="PF21089">
    <property type="entry name" value="PKS_DH_N"/>
    <property type="match status" value="3"/>
</dbReference>
<dbReference type="InterPro" id="IPR014031">
    <property type="entry name" value="Ketoacyl_synth_C"/>
</dbReference>
<dbReference type="SMART" id="SM00829">
    <property type="entry name" value="PKS_ER"/>
    <property type="match status" value="1"/>
</dbReference>
<dbReference type="FunFam" id="3.40.366.10:FF:000002">
    <property type="entry name" value="Probable polyketide synthase 2"/>
    <property type="match status" value="3"/>
</dbReference>
<keyword evidence="6" id="KW-0045">Antibiotic biosynthesis</keyword>
<dbReference type="Pfam" id="PF09277">
    <property type="entry name" value="Erythro-docking"/>
    <property type="match status" value="1"/>
</dbReference>
<evidence type="ECO:0000313" key="15">
    <source>
        <dbReference type="Proteomes" id="UP000549343"/>
    </source>
</evidence>
<feature type="active site" description="Proton acceptor; for dehydratase activity" evidence="9">
    <location>
        <position position="979"/>
    </location>
</feature>
<dbReference type="PROSITE" id="PS00012">
    <property type="entry name" value="PHOSPHOPANTETHEINE"/>
    <property type="match status" value="2"/>
</dbReference>
<dbReference type="InterPro" id="IPR001227">
    <property type="entry name" value="Ac_transferase_dom_sf"/>
</dbReference>
<dbReference type="Pfam" id="PF14765">
    <property type="entry name" value="PS-DH"/>
    <property type="match status" value="3"/>
</dbReference>
<feature type="region of interest" description="N-terminal hotdog fold" evidence="9">
    <location>
        <begin position="4780"/>
        <end position="4908"/>
    </location>
</feature>
<dbReference type="InterPro" id="IPR020807">
    <property type="entry name" value="PKS_DH"/>
</dbReference>
<dbReference type="Pfam" id="PF00698">
    <property type="entry name" value="Acyl_transf_1"/>
    <property type="match status" value="3"/>
</dbReference>
<dbReference type="InterPro" id="IPR020843">
    <property type="entry name" value="ER"/>
</dbReference>
<dbReference type="InterPro" id="IPR020806">
    <property type="entry name" value="PKS_PP-bd"/>
</dbReference>
<feature type="active site" description="Proton donor; for dehydratase activity" evidence="9">
    <location>
        <position position="3227"/>
    </location>
</feature>
<feature type="region of interest" description="C-terminal hotdog fold" evidence="9">
    <location>
        <begin position="3168"/>
        <end position="3309"/>
    </location>
</feature>
<dbReference type="Pfam" id="PF00109">
    <property type="entry name" value="ketoacyl-synt"/>
    <property type="match status" value="3"/>
</dbReference>
<comment type="cofactor">
    <cofactor evidence="1">
        <name>pantetheine 4'-phosphate</name>
        <dbReference type="ChEBI" id="CHEBI:47942"/>
    </cofactor>
</comment>
<feature type="domain" description="Carrier" evidence="11">
    <location>
        <begin position="5566"/>
        <end position="5641"/>
    </location>
</feature>
<dbReference type="Gene3D" id="3.40.47.10">
    <property type="match status" value="3"/>
</dbReference>
<sequence>MEDTLREYLTRVIAELHQTRQRLHEAESEEAEPIAIVGMGCRYPGGVTTPQQLWDLVTQEHDAIGEFPTNRGWPLTDLYHPDPDHPGTTYTRHGGFLHDADHFDADFFGMSPREAQATDPQQRLLLETAWETIENAHIDPTTLHNTRTGIFTGVMYADYAARLTTIPTPYEGHLGNGSAPSIASGRLAYTLGLQGPALTIDTACSSSLVALHLACQSLHNHETDLALAGGVAIMSAPGVFVEFSRQRGLAPDGRCKPFAAAADGTGWSEGVGLLLVERLSDAQRNGHTVLAIVRGSALNQDGASNGLTAPNGPSQQLVIEDALASARLTAAEVDVVEAHGTGTTLGDPIEAQALIATYGRQRPADRPLRLGSIKSNLGHTQAAAGVAGIIKMVQAMRHGVLPRTLHVDEPTPHVDWSAGAVELLTEQVEWPDTGQPRRAAVSSFGISGTNAHLILEQPPTSTEPETTPTPVTLQPGTELERAREVSGSEVLPWLLSAKTEAGLAAQARRLAEHLDAHPDLDPGEVAWALATTRSVLEHRAVIVGDQATLREGLRALAAGEPHPAVVTGRALPGQDGKTVFVFPGQGSQWPGMGADLMTTSPVFRDHIQACEQALAPHVDWSLTDVLTTHDAVSLERVDVVQPALFAVMTGLAHLWQSLGIQPDAVIGHSQGEIAAAYTAGALTLHDAAQLVALRSKALTALAGTGTMAAIHATPGDLDGLLPDTITVAAVNGPATTIVAGPDDAITALLDECERREIKTRRIEVDYASHSPAIDTIADHITTAATGIQPQPTSTAMYSTVTGQPINGTELNSRYWYDNIRNTVHFHTTITHLTDQGHTTYIETSPHPTLTTPIQHTLDTTQTTATATATGTLHRDHPTWTRLLTNLATLHTQGFTTDWTRILEAIGITAPSEPITLPNYAFQRQRYWLEVPAGASDVASAGLEAGGHPLLGACVTLADEQTTVFTGRLSLDTHPWLADHAINDTPVLPGTAYLELAIHAGDHTGTPHIEELSLHTPLTLVAPTQIQITVAAPDGDGRRALTIHSRPTGDDADEPWTCHATGILSPAAATAAAIDPAGSASWPPTDAQQVPTDDLYEQFDDLGLNYGPLFQGVRTAWRASGAIYAEVQLPDPEAATGYTLHPALLDAALHPIALAADGSGDQAHLPFAWEGVTLHATGATTLRVAVTPIGGQATSLTITATDPTGQPVATIDTLTLRPLTGLPSKPGRDNQLYALDWPVLAGGNATGAGTYAILASHSPEFAQLLNTALAAPAQVYDDLQQISEPPPMLLLPCAADGDGGEPAGPAHAITRELLELLQRYLADDRLNDTRLVLATRNAVSVDTAAANGAAGSEAPELAQSPVWGLVRSVQVEHPERVTIVDLDDRPGSLEALASAIEAASAQGEPQLAIRDGVVHVPRLVRAGRQPMLAPPPDGPWQLTVAGKGTLENLTLVPAPELDEALGSGQVRIAVRAVGVNFRDVLYALGMIPQDQRPLGGEGAGTVVEVGPDVDHLAVGDRVMGIFTGTGPTAIADHRMVTRIPDGWSFTRAATVPVAYLTAYYALADLAGIQPGQRLLLHAATGGVGTATLHLARHWDIEVFATASPGKWNVLREHGLEESHIASSRTLEFEEHFGDTLGEHRIDVVLNALAGEFNDASLRLLAPGGHFLEMGKTDIRDPEQVTAAHPGVHYQAFDIMQAGPERIQEILTELHDLFEDERLHALPATTYDIRHAPEAYRHLSQARHIGKVVLTIPAPPDPDGTTLITGGTGTLGRLIAEHLVTTHGITHLHLTSRTGPDAPGAHDLQHHLEHLGAHVTITACDTADPAQLADLLAGIPAEHPLTAVIHAAGVIDDAVTTSLTAEQIDRVFAPKVDAAWNLHRQTRHLPLNAFILFSSAAATLGSPGQAAYAAANHFLDTLAAHRQTEGLPAQSIGWGYWQQDTGMTAHLTDTDRSRITENLAAITDVQGLELFDAVLTMPRPHLVATPISTRSLPVPVPALLRALAAPGRRAATGTAAGSDLAGQLSGLGEEEQHQRLLALIRGNVATVLAHGSAENIDVSRPFSELGFDSLTAIELRNRLATATGQRLPSTLVFDHPTPDALARHLKSTLLGTGGTTAKATRTITADEPIAIIAMGCRYPGDVRTPQQLWNLVAGGVDAIGEFPSNRGWAVADLFNPDPDHPGTTYAREGGFLYDADHFDADFFSISPREAQATDPQQRLLLETAWETVENAGIDPVALHGTRTGIFTGISSQDYSSGLPELSSASESYTGTGSSISVASGRIAYSLGLEGPALTIDTACSSSLVALHLACQSLRQGECDLALAGGATVMSSPGAFVVFSRQRGLARDGRCKPFAAAADGTGWGEGVGLLLVERLSDAQRNGHPVLAIVRGSAVNQDGASNGLTAPNGPSQQRVIQDALASARLTPADVDAVEAHGTGTTLGDPIEAQALIATYGQQRPADRPLRLGSIKSNIGHTQAAAGVAGIIKMIQAMQQGVLPQTLHVDEPTPHVDWSAGTVELLTEQIPWPDTGRPNRAAISSFGISGTNAHVIVEQAPAASPAEIVPPQPHTADTEPKPVPWVVSAKTEAGLAAQARRLAEHLDAHPDLDPGAVAWALATTRSTLDHRAVIVGDQATLREGLRALAAGEPHPAVVTGRAVPGQGGKTVFVFPGQGSQWAGMGADLMATSPVFRDHILACEQALAPHVDWSLTDVLTTHDAVSLDRVDVVQPALFAVMTGLAHLWQSLGIQPDAVIGHSQGEIAAAYTAGALTLHDAAQLVALRSKALTALAGTGTMAAIHATPGDLDGLLPDTITVAAVNGPATTIVAGPDDAISRLLDECEQREIKTRRIDVDYASHSPAIDTIADHITTATTGITPQPTSTAMYSTVTGQPINGTELNSRYWYDNIRNTVHFHPTITHLATHGHTTYIETSPHPTLTTPIQHTLDTLDTTTAVAIGTLHRDHPTWTRLLTNLATLHTQGFTTDWTRILEAIGVPRPASPLALPTYAFQRQRYWLRAQAGAANVAAAGLKDAEHPLLGACVTLADEQTTVFTGRLSLDTHPWLADHAINNTPVLPGTAYLELAIHAGDHTGTPHLHELTLHSPLTLDRDAPALVQVTVHASDGDGHRALTIHSRPDDGDDEQPWTCHATGALTPSSPAVSEAPDLGVWPPPGARSVATDDLYRQFGERGFAYGPLFQGVRAAWRTPDAVYAEIRLPDPDAATGYTLHPALLDAALHAAALAADGPGDQAHLPFAWEDVTFHAARATALRVAITPTGGTGDQATGLALTAADPAGEPVASIGTLTLRPVAGAPATVPVRRDHLYALSWPLLSPAETGTGAAVAVLGERDPGFADELRAALGYGDLDEPGEDGPPPVIVIPWPADGREDGAEVLARAHSASRDALEVLRRYLSDDRFAGSHLVLLTTDATAVAEPDAVDLAASAVWGLGRTVQAEHPGRLTLIDIDRQPASIQGLPAAIGAALDQDEPRLAVRGGDVHAARLTRTTSTAPEDGAAAEQPAFAPGGTVLVTGGTETLGALVAEHLVAGHGVTRLILAVPEPGAPDAEELRHRLEELGAHVTMTGCDTADPVRLAELLAAVPEAHPLTGVVHAAGGTAEEAGALLAPKADAAWNLHHQTRDLPLTAFILFSSAASVLGSPGQGADAAADHFLDALAGRRQAAGLPARTIGWGPWHPESGEIGALTAERALRLFDAALATARPRVLAVPIRVGALPAPPPALFRGLVPSTAARPTAGGTAAHANALAEHLSTLGPDEQHRHMLSLLRGSIATVLAHATPDSVDTDRPFNELGFDSAMSVELRNRLGLTTGRRLPATLVFDYPTPDALARHLRDVVLGSKTSPRTAATSVSADEPIAIIGMGCRYPDGIRTPQQLWDLVAGGVDAIGEFPSNRGWPVADLYHPDPDHPGTTYAREGGFIYDADHFDADFFNISPREAQATDPQQRLLLETAWETIENAGIDPTALHGTRTGIFTGISSQDYGSGLPHLSSESEGHLGPGTSGSVASGRIAYTFGLEGPAVTIDTACSSSLVALHLACQALRQGECDMALAGGASVMSSPGAFVVFSRQRVLAPDGRAKAFAAAADGTGWAEGVGLLLVERLSDARRNGHPVLAVVRGSAVNQDGASNGLTAPNGPAQQRVIDQALATAGLDPDEVDAVEAHGTGTALGDPIEAQALIAAYGQGRPDDRPLWLGSVKSNIGHTQAAAGVAGVIKMVQAMRHGVLPRTLHVDEPTPHVDWSAGAVRVLTEPVAWPETERPRRAAISSFGMSGTNAHTIIEHAPEPAPAPAGGPARDEAGDGLAERPVPEPVVPWTVSGKSEAALAAQAARLAGHLREGPEPEPADVAWALATTRAHLEHRAVVIGTRDEFEAGLRAVAERQPSMHVVQGRAGHTGKTVFVFPGEGSQWAGMGAELLRESDVFRDRILACDQALSPHIDWSVTDVLTGAPGSPPLGRVDVVQPVLFAVMVALAELWRSLGVVPDAVVGHSRGEVAAAYVAGALSLDEAAGIVALRSRALTALAGTGAMATVSLPAETTGEHLRRWGDDLVIAAVNGPRATVVAGAAGAVEEFLAFCRENQINAAPVDVDYASHSAHIDTIGDELRAAVAGVDPRPAGVPFYSTVTGGIVDGTDLDSGYWFDNIRRPVRFEDATTALLEDGHGTFIEVSPHPVLTIGIQQTLDVVPRPGSGVPAVVTGTVQRSDGGWRRLLINLAELHARGVRVDWPRVLRALGTAPPAPPPALPTYAFQRRPFWLRAPAGAADVTAAGLETGGHPLLGACVTLADEQTTVFTGRLSLDAHPWLADHAIARTPVLPGTAYLELAVHAGDHTGTPHIQELALHTPLVLDPASPARIQVTVEAPGDDGARPLAIHSRPDGGPDLTGERAWTCHATGVLAPSGARPETPDMTAWPPPGGRPVPVEDLYRRFDERDLNYGPLFQGVRRAWSSPDGMFAEIELPDPDAATGYTLHPALLDAAMHPTALAADSTTHDQDGHPYLPFTWNGVTVHAADATALRVAITSRSGDNGNGSIAITAADPSGRLVATIDTLNLRPFTSDLSAGSGAAPRDQLFSLDWPALASDPPPGPDGPYAVLTEHDPELAQALQAALTTPTRAFADLAELGASANGTAPPQIVLVPCPGDGGGDDEEVAGRAHATTKRVLRLVQQYLTDDRFTQSHLVLLTTRSTTAGGLETVDLAQSTLWGLVRSVQTEHPDRITIIDLDGRAAGFQVLGSAIGAALEHREPQLAIRGTTVHAPRIARLPASGGTETGGVPGTAPAALDPDGTVLVTGGTGTIGRLITEHLVTGHGVTHLIVASRSGLRAPEAQELRRRLEELGAEVTVAACDTADPRMLADLLAAVPDEHPLTAVVHAAGVIDDGIVTALTPDRIDTVMAPKVDAAWNLHRQTRNHPLRAFVLFSSAAATFGPPGAAGYAAANVFLDALAAHRRAEGLPAHSIGWGYWEEVTGMTAHLTDTDRNRVARSGMVPITNEQGLELFDAALASPRPHLLATPINVANLVAPPPPLFRALVPGGTVRPSAAAGTNAARLADELAGLTPDEQHEHLTGLVRGSIAAVLAHATPDGVDTTRPFSELGFDSLTAIELRNRLATATGQRLPATLIFDYPTPGELARHLRAQIAPAAVSPAQLLLQQLDKVETALEAIAAEDGAGTKVTTRLQALLSRWNDLRKGADPAAVTSRIESATTDEIFSFIDQELGRSS</sequence>
<dbReference type="Pfam" id="PF08659">
    <property type="entry name" value="KR"/>
    <property type="match status" value="3"/>
</dbReference>
<dbReference type="PANTHER" id="PTHR43775">
    <property type="entry name" value="FATTY ACID SYNTHASE"/>
    <property type="match status" value="1"/>
</dbReference>
<evidence type="ECO:0000256" key="2">
    <source>
        <dbReference type="ARBA" id="ARBA00004792"/>
    </source>
</evidence>
<feature type="domain" description="Ketosynthase family 3 (KS3)" evidence="12">
    <location>
        <begin position="2124"/>
        <end position="2550"/>
    </location>
</feature>
<evidence type="ECO:0000259" key="11">
    <source>
        <dbReference type="PROSITE" id="PS50075"/>
    </source>
</evidence>
<dbReference type="InterPro" id="IPR014030">
    <property type="entry name" value="Ketoacyl_synth_N"/>
</dbReference>
<evidence type="ECO:0000256" key="1">
    <source>
        <dbReference type="ARBA" id="ARBA00001957"/>
    </source>
</evidence>
<dbReference type="InterPro" id="IPR055123">
    <property type="entry name" value="SpnB-like_Rossmann"/>
</dbReference>
<dbReference type="Pfam" id="PF08240">
    <property type="entry name" value="ADH_N"/>
    <property type="match status" value="1"/>
</dbReference>
<feature type="compositionally biased region" description="Basic and acidic residues" evidence="10">
    <location>
        <begin position="4301"/>
        <end position="4314"/>
    </location>
</feature>
<feature type="region of interest" description="C-terminal hotdog fold" evidence="9">
    <location>
        <begin position="1086"/>
        <end position="1224"/>
    </location>
</feature>
<dbReference type="InterPro" id="IPR016036">
    <property type="entry name" value="Malonyl_transacylase_ACP-bd"/>
</dbReference>
<evidence type="ECO:0000256" key="9">
    <source>
        <dbReference type="PROSITE-ProRule" id="PRU01363"/>
    </source>
</evidence>
<dbReference type="PROSITE" id="PS52004">
    <property type="entry name" value="KS3_2"/>
    <property type="match status" value="3"/>
</dbReference>
<protein>
    <submittedName>
        <fullName evidence="14">Polyene macrolide polyketide synthase</fullName>
    </submittedName>
</protein>
<dbReference type="InterPro" id="IPR032821">
    <property type="entry name" value="PKS_assoc"/>
</dbReference>
<feature type="region of interest" description="N-terminal hotdog fold" evidence="9">
    <location>
        <begin position="947"/>
        <end position="1070"/>
    </location>
</feature>
<feature type="domain" description="PKS/mFAS DH" evidence="13">
    <location>
        <begin position="3029"/>
        <end position="3309"/>
    </location>
</feature>
<dbReference type="EMBL" id="JACHMV010000001">
    <property type="protein sequence ID" value="MBB4775896.1"/>
    <property type="molecule type" value="Genomic_DNA"/>
</dbReference>
<feature type="domain" description="PKS/mFAS DH" evidence="13">
    <location>
        <begin position="947"/>
        <end position="1224"/>
    </location>
</feature>
<dbReference type="SUPFAM" id="SSF47336">
    <property type="entry name" value="ACP-like"/>
    <property type="match status" value="3"/>
</dbReference>
<evidence type="ECO:0000256" key="7">
    <source>
        <dbReference type="ARBA" id="ARBA00023268"/>
    </source>
</evidence>
<dbReference type="GO" id="GO:0004312">
    <property type="term" value="F:fatty acid synthase activity"/>
    <property type="evidence" value="ECO:0007669"/>
    <property type="project" value="TreeGrafter"/>
</dbReference>
<dbReference type="SUPFAM" id="SSF50129">
    <property type="entry name" value="GroES-like"/>
    <property type="match status" value="1"/>
</dbReference>
<dbReference type="InterPro" id="IPR013154">
    <property type="entry name" value="ADH-like_N"/>
</dbReference>
<dbReference type="PROSITE" id="PS00606">
    <property type="entry name" value="KS3_1"/>
    <property type="match status" value="3"/>
</dbReference>
<dbReference type="SUPFAM" id="SSF53901">
    <property type="entry name" value="Thiolase-like"/>
    <property type="match status" value="3"/>
</dbReference>
<dbReference type="PANTHER" id="PTHR43775:SF51">
    <property type="entry name" value="INACTIVE PHENOLPHTHIOCEROL SYNTHESIS POLYKETIDE SYNTHASE TYPE I PKS1-RELATED"/>
    <property type="match status" value="1"/>
</dbReference>
<dbReference type="CDD" id="cd00833">
    <property type="entry name" value="PKS"/>
    <property type="match status" value="3"/>
</dbReference>
<keyword evidence="4" id="KW-0597">Phosphoprotein</keyword>
<dbReference type="InterPro" id="IPR036736">
    <property type="entry name" value="ACP-like_sf"/>
</dbReference>
<feature type="active site" description="Proton acceptor; for dehydratase activity" evidence="9">
    <location>
        <position position="4812"/>
    </location>
</feature>
<comment type="caution">
    <text evidence="14">The sequence shown here is derived from an EMBL/GenBank/DDBJ whole genome shotgun (WGS) entry which is preliminary data.</text>
</comment>
<dbReference type="FunFam" id="3.90.180.10:FF:000032">
    <property type="entry name" value="Probable polyketide synthase pks1"/>
    <property type="match status" value="1"/>
</dbReference>
<dbReference type="SMART" id="SM01294">
    <property type="entry name" value="PKS_PP_betabranch"/>
    <property type="match status" value="3"/>
</dbReference>
<feature type="region of interest" description="Disordered" evidence="10">
    <location>
        <begin position="4289"/>
        <end position="4314"/>
    </location>
</feature>
<evidence type="ECO:0000259" key="13">
    <source>
        <dbReference type="PROSITE" id="PS52019"/>
    </source>
</evidence>
<dbReference type="Gene3D" id="3.40.50.11460">
    <property type="match status" value="1"/>
</dbReference>
<evidence type="ECO:0000256" key="5">
    <source>
        <dbReference type="ARBA" id="ARBA00022679"/>
    </source>
</evidence>
<dbReference type="InterPro" id="IPR049552">
    <property type="entry name" value="PKS_DH_N"/>
</dbReference>
<dbReference type="SMART" id="SM00827">
    <property type="entry name" value="PKS_AT"/>
    <property type="match status" value="3"/>
</dbReference>
<feature type="active site" description="Proton donor; for dehydratase activity" evidence="9">
    <location>
        <position position="1145"/>
    </location>
</feature>
<dbReference type="SMART" id="SM00822">
    <property type="entry name" value="PKS_KR"/>
    <property type="match status" value="3"/>
</dbReference>
<dbReference type="SMART" id="SM00823">
    <property type="entry name" value="PKS_PP"/>
    <property type="match status" value="3"/>
</dbReference>
<gene>
    <name evidence="14" type="ORF">F4557_004314</name>
</gene>
<keyword evidence="7" id="KW-0511">Multifunctional enzyme</keyword>
<dbReference type="Gene3D" id="3.30.70.3290">
    <property type="match status" value="3"/>
</dbReference>
<evidence type="ECO:0000259" key="12">
    <source>
        <dbReference type="PROSITE" id="PS52004"/>
    </source>
</evidence>
<dbReference type="GO" id="GO:0016491">
    <property type="term" value="F:oxidoreductase activity"/>
    <property type="evidence" value="ECO:0007669"/>
    <property type="project" value="InterPro"/>
</dbReference>
<name>A0A7W7MYG9_9ACTN</name>
<feature type="domain" description="Ketosynthase family 3 (KS3)" evidence="12">
    <location>
        <begin position="3862"/>
        <end position="4288"/>
    </location>
</feature>